<dbReference type="Pfam" id="PF13411">
    <property type="entry name" value="MerR_1"/>
    <property type="match status" value="1"/>
</dbReference>
<organism evidence="6 7">
    <name type="scientific">Alicyclobacillus cycloheptanicus</name>
    <dbReference type="NCBI Taxonomy" id="1457"/>
    <lineage>
        <taxon>Bacteria</taxon>
        <taxon>Bacillati</taxon>
        <taxon>Bacillota</taxon>
        <taxon>Bacilli</taxon>
        <taxon>Bacillales</taxon>
        <taxon>Alicyclobacillaceae</taxon>
        <taxon>Alicyclobacillus</taxon>
    </lineage>
</organism>
<dbReference type="Gene3D" id="1.10.1660.10">
    <property type="match status" value="1"/>
</dbReference>
<keyword evidence="2" id="KW-0805">Transcription regulation</keyword>
<feature type="domain" description="HTH merR-type" evidence="5">
    <location>
        <begin position="5"/>
        <end position="75"/>
    </location>
</feature>
<reference evidence="6 7" key="1">
    <citation type="submission" date="2023-07" db="EMBL/GenBank/DDBJ databases">
        <title>Genomic Encyclopedia of Type Strains, Phase IV (KMG-IV): sequencing the most valuable type-strain genomes for metagenomic binning, comparative biology and taxonomic classification.</title>
        <authorList>
            <person name="Goeker M."/>
        </authorList>
    </citation>
    <scope>NUCLEOTIDE SEQUENCE [LARGE SCALE GENOMIC DNA]</scope>
    <source>
        <strain evidence="6 7">DSM 4006</strain>
    </source>
</reference>
<evidence type="ECO:0000256" key="1">
    <source>
        <dbReference type="ARBA" id="ARBA00022491"/>
    </source>
</evidence>
<dbReference type="InterPro" id="IPR047057">
    <property type="entry name" value="MerR_fam"/>
</dbReference>
<name>A0ABT9XHE4_9BACL</name>
<evidence type="ECO:0000256" key="2">
    <source>
        <dbReference type="ARBA" id="ARBA00023015"/>
    </source>
</evidence>
<dbReference type="GO" id="GO:0003677">
    <property type="term" value="F:DNA binding"/>
    <property type="evidence" value="ECO:0007669"/>
    <property type="project" value="UniProtKB-KW"/>
</dbReference>
<evidence type="ECO:0000256" key="3">
    <source>
        <dbReference type="ARBA" id="ARBA00023125"/>
    </source>
</evidence>
<sequence length="148" mass="17008">MGRDMHTVEDVVRLLGVTPRTLHYYEEVGLVKPASRTAGGHRLYDDASVQKLQQILRLKNNLGYTLQEIKTILDQEALLDELRLNFQATPSDEEKLRLVEESVRLLEDVIDHIDDKLSKLAAMREPFAERLERCKAFLAQHVETDTPN</sequence>
<dbReference type="SUPFAM" id="SSF46955">
    <property type="entry name" value="Putative DNA-binding domain"/>
    <property type="match status" value="1"/>
</dbReference>
<keyword evidence="7" id="KW-1185">Reference proteome</keyword>
<dbReference type="Proteomes" id="UP001232973">
    <property type="component" value="Unassembled WGS sequence"/>
</dbReference>
<protein>
    <submittedName>
        <fullName evidence="6">DNA-binding transcriptional MerR regulator</fullName>
    </submittedName>
</protein>
<dbReference type="EMBL" id="JAUSTP010000005">
    <property type="protein sequence ID" value="MDQ0189213.1"/>
    <property type="molecule type" value="Genomic_DNA"/>
</dbReference>
<dbReference type="InterPro" id="IPR009061">
    <property type="entry name" value="DNA-bd_dom_put_sf"/>
</dbReference>
<keyword evidence="4" id="KW-0804">Transcription</keyword>
<accession>A0ABT9XHE4</accession>
<evidence type="ECO:0000256" key="4">
    <source>
        <dbReference type="ARBA" id="ARBA00023163"/>
    </source>
</evidence>
<proteinExistence type="predicted"/>
<dbReference type="RefSeq" id="WP_274455069.1">
    <property type="nucleotide sequence ID" value="NZ_CP067097.1"/>
</dbReference>
<dbReference type="SMART" id="SM00422">
    <property type="entry name" value="HTH_MERR"/>
    <property type="match status" value="1"/>
</dbReference>
<evidence type="ECO:0000259" key="5">
    <source>
        <dbReference type="PROSITE" id="PS50937"/>
    </source>
</evidence>
<keyword evidence="1" id="KW-0678">Repressor</keyword>
<evidence type="ECO:0000313" key="6">
    <source>
        <dbReference type="EMBL" id="MDQ0189213.1"/>
    </source>
</evidence>
<dbReference type="CDD" id="cd01106">
    <property type="entry name" value="HTH_TipAL-Mta"/>
    <property type="match status" value="1"/>
</dbReference>
<dbReference type="PANTHER" id="PTHR30204:SF69">
    <property type="entry name" value="MERR-FAMILY TRANSCRIPTIONAL REGULATOR"/>
    <property type="match status" value="1"/>
</dbReference>
<gene>
    <name evidence="6" type="ORF">J2S03_001029</name>
</gene>
<evidence type="ECO:0000313" key="7">
    <source>
        <dbReference type="Proteomes" id="UP001232973"/>
    </source>
</evidence>
<dbReference type="InterPro" id="IPR000551">
    <property type="entry name" value="MerR-type_HTH_dom"/>
</dbReference>
<dbReference type="PANTHER" id="PTHR30204">
    <property type="entry name" value="REDOX-CYCLING DRUG-SENSING TRANSCRIPTIONAL ACTIVATOR SOXR"/>
    <property type="match status" value="1"/>
</dbReference>
<dbReference type="PROSITE" id="PS50937">
    <property type="entry name" value="HTH_MERR_2"/>
    <property type="match status" value="1"/>
</dbReference>
<keyword evidence="3 6" id="KW-0238">DNA-binding</keyword>
<comment type="caution">
    <text evidence="6">The sequence shown here is derived from an EMBL/GenBank/DDBJ whole genome shotgun (WGS) entry which is preliminary data.</text>
</comment>